<sequence>MRRPISPSRSADFPTRAVAVLVALVAALVTALVLAPGMVAARGRDSDLADRHNLVDELRAAFIEYWRSGKEEYSPDLQRVVDYWFRYSVAKGVIASVLLIVLVVLGSLLWKAFLRDGGPGRARRVALLSTGVSVVGIALFALWTAVVGLQGAAAPFASTLPLLGDASDGALADTVDQIEQQLTHSTGGSEQARPALDGIVSDYVRFHAVRAIAAVPIALVFMGASVVLWKKFARNGSADRRTRRVLVSFASSSTVLSLFFILIFVVNGGTAADPDSGLLEFFHGSW</sequence>
<evidence type="ECO:0000256" key="1">
    <source>
        <dbReference type="SAM" id="Phobius"/>
    </source>
</evidence>
<dbReference type="Proteomes" id="UP001631993">
    <property type="component" value="Unassembled WGS sequence"/>
</dbReference>
<proteinExistence type="predicted"/>
<keyword evidence="3" id="KW-1185">Reference proteome</keyword>
<feature type="transmembrane region" description="Helical" evidence="1">
    <location>
        <begin position="125"/>
        <end position="146"/>
    </location>
</feature>
<feature type="transmembrane region" description="Helical" evidence="1">
    <location>
        <begin position="211"/>
        <end position="233"/>
    </location>
</feature>
<evidence type="ECO:0000313" key="2">
    <source>
        <dbReference type="EMBL" id="MFM9647573.1"/>
    </source>
</evidence>
<keyword evidence="1" id="KW-0812">Transmembrane</keyword>
<accession>A0ABW9II50</accession>
<feature type="transmembrane region" description="Helical" evidence="1">
    <location>
        <begin position="245"/>
        <end position="266"/>
    </location>
</feature>
<dbReference type="RefSeq" id="WP_369278168.1">
    <property type="nucleotide sequence ID" value="NZ_JBJVMW010000004.1"/>
</dbReference>
<dbReference type="EMBL" id="JBJVNE010000007">
    <property type="protein sequence ID" value="MFM9647573.1"/>
    <property type="molecule type" value="Genomic_DNA"/>
</dbReference>
<name>A0ABW9II50_STRGJ</name>
<evidence type="ECO:0000313" key="3">
    <source>
        <dbReference type="Proteomes" id="UP001631993"/>
    </source>
</evidence>
<organism evidence="2 3">
    <name type="scientific">Streptomyces galilaeus</name>
    <dbReference type="NCBI Taxonomy" id="33899"/>
    <lineage>
        <taxon>Bacteria</taxon>
        <taxon>Bacillati</taxon>
        <taxon>Actinomycetota</taxon>
        <taxon>Actinomycetes</taxon>
        <taxon>Kitasatosporales</taxon>
        <taxon>Streptomycetaceae</taxon>
        <taxon>Streptomyces</taxon>
    </lineage>
</organism>
<keyword evidence="1" id="KW-1133">Transmembrane helix</keyword>
<feature type="transmembrane region" description="Helical" evidence="1">
    <location>
        <begin position="93"/>
        <end position="113"/>
    </location>
</feature>
<reference evidence="2 3" key="1">
    <citation type="submission" date="2024-12" db="EMBL/GenBank/DDBJ databases">
        <title>Forecasting of Potato common scab and diversities of Pathogenic streptomyces spp. in china.</title>
        <authorList>
            <person name="Handique U."/>
            <person name="Wu J."/>
        </authorList>
    </citation>
    <scope>NUCLEOTIDE SEQUENCE [LARGE SCALE GENOMIC DNA]</scope>
    <source>
        <strain evidence="2 3">ZRIMU1585</strain>
    </source>
</reference>
<evidence type="ECO:0008006" key="4">
    <source>
        <dbReference type="Google" id="ProtNLM"/>
    </source>
</evidence>
<keyword evidence="1" id="KW-0472">Membrane</keyword>
<comment type="caution">
    <text evidence="2">The sequence shown here is derived from an EMBL/GenBank/DDBJ whole genome shotgun (WGS) entry which is preliminary data.</text>
</comment>
<gene>
    <name evidence="2" type="ORF">ACKI1S_15680</name>
</gene>
<protein>
    <recommendedName>
        <fullName evidence="4">Tat (Twin-arginine translocation) pathway signal sequence</fullName>
    </recommendedName>
</protein>